<reference evidence="1 3" key="1">
    <citation type="submission" date="2015-09" db="EMBL/GenBank/DDBJ databases">
        <authorList>
            <consortium name="Pathogen Informatics"/>
        </authorList>
    </citation>
    <scope>NUCLEOTIDE SEQUENCE [LARGE SCALE GENOMIC DNA]</scope>
    <source>
        <strain evidence="1 3">2789STDY5834842</strain>
    </source>
</reference>
<sequence length="151" mass="17704">MAKVYVASSWSNEYQPRIVAFLREREHEVYDFRNPKRKTDFRWSQISGNWEKMETDEYLDALEHPLVEAGFRSDFDAMRRADICVLVLPCGASAHSEAGWMKGTGKKVIVYQNRSQRPELMYKLFDGIFPTVADVTRFLKEFDRLNNLKTV</sequence>
<dbReference type="Proteomes" id="UP000408523">
    <property type="component" value="Unassembled WGS sequence"/>
</dbReference>
<name>A0A173Z2T3_PHOVU</name>
<dbReference type="EMBL" id="CYZI01000002">
    <property type="protein sequence ID" value="CUN70782.1"/>
    <property type="molecule type" value="Genomic_DNA"/>
</dbReference>
<evidence type="ECO:0000313" key="1">
    <source>
        <dbReference type="EMBL" id="CUN70782.1"/>
    </source>
</evidence>
<evidence type="ECO:0000313" key="3">
    <source>
        <dbReference type="Proteomes" id="UP000095333"/>
    </source>
</evidence>
<proteinExistence type="predicted"/>
<evidence type="ECO:0000313" key="4">
    <source>
        <dbReference type="Proteomes" id="UP000408523"/>
    </source>
</evidence>
<dbReference type="RefSeq" id="WP_057249587.1">
    <property type="nucleotide sequence ID" value="NZ_CYZI01000002.1"/>
</dbReference>
<organism evidence="1 3">
    <name type="scientific">Phocaeicola vulgatus</name>
    <name type="common">Bacteroides vulgatus</name>
    <dbReference type="NCBI Taxonomy" id="821"/>
    <lineage>
        <taxon>Bacteria</taxon>
        <taxon>Pseudomonadati</taxon>
        <taxon>Bacteroidota</taxon>
        <taxon>Bacteroidia</taxon>
        <taxon>Bacteroidales</taxon>
        <taxon>Bacteroidaceae</taxon>
        <taxon>Phocaeicola</taxon>
    </lineage>
</organism>
<dbReference type="AlphaFoldDB" id="A0A173Z2T3"/>
<gene>
    <name evidence="2" type="ORF">EH214_04148</name>
    <name evidence="1" type="ORF">ERS852457_00679</name>
</gene>
<evidence type="ECO:0000313" key="2">
    <source>
        <dbReference type="EMBL" id="TSE46639.1"/>
    </source>
</evidence>
<accession>A0A173Z2T3</accession>
<protein>
    <recommendedName>
        <fullName evidence="5">Nucleoside 2-deoxyribosyltransferase</fullName>
    </recommendedName>
</protein>
<reference evidence="2 4" key="2">
    <citation type="journal article" date="2019" name="Nat. Commun.">
        <title>Gram positive-like bacteriocins with broad spectrum anti-Bacteroidales activity encoded on mobile elements of the human gut microbiota.</title>
        <authorList>
            <person name="Bechon N."/>
            <person name="Coyne M.J.Jr."/>
            <person name="Laclare-Mceneany V."/>
            <person name="Chatzidaki-Livanis M."/>
            <person name="Ghigo J.-M."/>
            <person name="Comstock L.E."/>
        </authorList>
    </citation>
    <scope>NUCLEOTIDE SEQUENCE [LARGE SCALE GENOMIC DNA]</scope>
    <source>
        <strain evidence="2 4">CL01T12C17</strain>
    </source>
</reference>
<dbReference type="SUPFAM" id="SSF52309">
    <property type="entry name" value="N-(deoxy)ribosyltransferase-like"/>
    <property type="match status" value="1"/>
</dbReference>
<dbReference type="Proteomes" id="UP000095333">
    <property type="component" value="Unassembled WGS sequence"/>
</dbReference>
<evidence type="ECO:0008006" key="5">
    <source>
        <dbReference type="Google" id="ProtNLM"/>
    </source>
</evidence>
<dbReference type="Gene3D" id="3.40.50.450">
    <property type="match status" value="1"/>
</dbReference>
<dbReference type="EMBL" id="RWHZ01000098">
    <property type="protein sequence ID" value="TSE46639.1"/>
    <property type="molecule type" value="Genomic_DNA"/>
</dbReference>